<keyword evidence="2" id="KW-1133">Transmembrane helix</keyword>
<evidence type="ECO:0000259" key="4">
    <source>
        <dbReference type="PROSITE" id="PS50835"/>
    </source>
</evidence>
<dbReference type="AlphaFoldDB" id="A0A9Q0YH99"/>
<gene>
    <name evidence="5" type="ORF">HOLleu_38589</name>
</gene>
<keyword evidence="3" id="KW-0732">Signal</keyword>
<evidence type="ECO:0000256" key="3">
    <source>
        <dbReference type="SAM" id="SignalP"/>
    </source>
</evidence>
<dbReference type="SUPFAM" id="SSF48726">
    <property type="entry name" value="Immunoglobulin"/>
    <property type="match status" value="1"/>
</dbReference>
<protein>
    <recommendedName>
        <fullName evidence="4">Ig-like domain-containing protein</fullName>
    </recommendedName>
</protein>
<feature type="transmembrane region" description="Helical" evidence="2">
    <location>
        <begin position="329"/>
        <end position="357"/>
    </location>
</feature>
<feature type="compositionally biased region" description="Polar residues" evidence="1">
    <location>
        <begin position="485"/>
        <end position="496"/>
    </location>
</feature>
<feature type="signal peptide" evidence="3">
    <location>
        <begin position="1"/>
        <end position="18"/>
    </location>
</feature>
<keyword evidence="6" id="KW-1185">Reference proteome</keyword>
<name>A0A9Q0YH99_HOLLE</name>
<evidence type="ECO:0000313" key="5">
    <source>
        <dbReference type="EMBL" id="KAJ8021405.1"/>
    </source>
</evidence>
<keyword evidence="2" id="KW-0472">Membrane</keyword>
<keyword evidence="2" id="KW-0812">Transmembrane</keyword>
<proteinExistence type="predicted"/>
<evidence type="ECO:0000313" key="6">
    <source>
        <dbReference type="Proteomes" id="UP001152320"/>
    </source>
</evidence>
<dbReference type="PROSITE" id="PS50835">
    <property type="entry name" value="IG_LIKE"/>
    <property type="match status" value="1"/>
</dbReference>
<feature type="chain" id="PRO_5040185757" description="Ig-like domain-containing protein" evidence="3">
    <location>
        <begin position="19"/>
        <end position="583"/>
    </location>
</feature>
<dbReference type="EMBL" id="JAIZAY010000021">
    <property type="protein sequence ID" value="KAJ8021405.1"/>
    <property type="molecule type" value="Genomic_DNA"/>
</dbReference>
<feature type="region of interest" description="Disordered" evidence="1">
    <location>
        <begin position="552"/>
        <end position="574"/>
    </location>
</feature>
<reference evidence="5" key="1">
    <citation type="submission" date="2021-10" db="EMBL/GenBank/DDBJ databases">
        <title>Tropical sea cucumber genome reveals ecological adaptation and Cuvierian tubules defense mechanism.</title>
        <authorList>
            <person name="Chen T."/>
        </authorList>
    </citation>
    <scope>NUCLEOTIDE SEQUENCE</scope>
    <source>
        <strain evidence="5">Nanhai2018</strain>
        <tissue evidence="5">Muscle</tissue>
    </source>
</reference>
<feature type="domain" description="Ig-like" evidence="4">
    <location>
        <begin position="220"/>
        <end position="317"/>
    </location>
</feature>
<dbReference type="InterPro" id="IPR007110">
    <property type="entry name" value="Ig-like_dom"/>
</dbReference>
<sequence length="583" mass="65413">MKLCTILTFFWIVMKVSLTEVTLHWQNDEWPILFEGTTYSVICADGRPTQEVSLLKDGELIGELNQTVQQISDCMMNLDICYVGALGDIGFIFQITWNNLTIESNGVYTCQVNESYSIDLSVEVSERKVTCETPVRYRKEYSMGEELMLTCYNPFEDSGLTAGWYLENRTKLETEAGFNPSSSTTIISLEEKYNSTSYDCFLVKNNTISENPIHSCSVGPIFVYNSSFIRIESFNGSYIGSTKSVTINCRIIPQGEEVTYDWFVDTSVATIEMSTSGVESNLTLSNFSLGSQYKLEIIITCEGMLSDMNFTAEYNLTVFNESLKRNNSFFIVIIVFSAVLTTMVIIIVIVVCCYIIVKRCRKTTLGISEEGVSKHNEVISAHGVVLNKYDKGPDYEQKHTYEEEDKRNSILSRLPDGRFHLERRPSAISNGSSFSNASEPSVQETVGDIYDDPPMRTSIPLGVITLSTPDGIIRPSFQPPPPPAQYTTSRDSPTTPLGTDFTNELKNRLSSSGELPAAQDTMIYDDPPSDHLYYSDDQSPVYASAKKEKSFYNEPEDQYTECESGVNEGNEPEETYADIMEIS</sequence>
<dbReference type="Proteomes" id="UP001152320">
    <property type="component" value="Chromosome 21"/>
</dbReference>
<comment type="caution">
    <text evidence="5">The sequence shown here is derived from an EMBL/GenBank/DDBJ whole genome shotgun (WGS) entry which is preliminary data.</text>
</comment>
<evidence type="ECO:0000256" key="1">
    <source>
        <dbReference type="SAM" id="MobiDB-lite"/>
    </source>
</evidence>
<accession>A0A9Q0YH99</accession>
<feature type="region of interest" description="Disordered" evidence="1">
    <location>
        <begin position="476"/>
        <end position="496"/>
    </location>
</feature>
<evidence type="ECO:0000256" key="2">
    <source>
        <dbReference type="SAM" id="Phobius"/>
    </source>
</evidence>
<organism evidence="5 6">
    <name type="scientific">Holothuria leucospilota</name>
    <name type="common">Black long sea cucumber</name>
    <name type="synonym">Mertensiothuria leucospilota</name>
    <dbReference type="NCBI Taxonomy" id="206669"/>
    <lineage>
        <taxon>Eukaryota</taxon>
        <taxon>Metazoa</taxon>
        <taxon>Echinodermata</taxon>
        <taxon>Eleutherozoa</taxon>
        <taxon>Echinozoa</taxon>
        <taxon>Holothuroidea</taxon>
        <taxon>Aspidochirotacea</taxon>
        <taxon>Aspidochirotida</taxon>
        <taxon>Holothuriidae</taxon>
        <taxon>Holothuria</taxon>
    </lineage>
</organism>
<dbReference type="InterPro" id="IPR036179">
    <property type="entry name" value="Ig-like_dom_sf"/>
</dbReference>
<feature type="region of interest" description="Disordered" evidence="1">
    <location>
        <begin position="509"/>
        <end position="538"/>
    </location>
</feature>